<reference evidence="2 3" key="1">
    <citation type="journal article" date="2014" name="PLoS ONE">
        <title>Identification and Characterization of a New Erythromycin Biosynthetic Gene Cluster in Actinopolyspora erythraea YIM90600, a Novel Erythronolide-Producing Halophilic Actinomycete Isolated from Salt Field.</title>
        <authorList>
            <person name="Chen D."/>
            <person name="Feng J."/>
            <person name="Huang L."/>
            <person name="Zhang Q."/>
            <person name="Wu J."/>
            <person name="Zhu X."/>
            <person name="Duan Y."/>
            <person name="Xu Z."/>
        </authorList>
    </citation>
    <scope>NUCLEOTIDE SEQUENCE [LARGE SCALE GENOMIC DNA]</scope>
    <source>
        <strain evidence="2 3">YIM90600</strain>
    </source>
</reference>
<dbReference type="eggNOG" id="ENOG5033N9F">
    <property type="taxonomic scope" value="Bacteria"/>
</dbReference>
<evidence type="ECO:0000313" key="4">
    <source>
        <dbReference type="Proteomes" id="UP000215043"/>
    </source>
</evidence>
<dbReference type="Proteomes" id="UP000029737">
    <property type="component" value="Unassembled WGS sequence"/>
</dbReference>
<dbReference type="Pfam" id="PF12277">
    <property type="entry name" value="DUF3618"/>
    <property type="match status" value="1"/>
</dbReference>
<accession>A0A099D0L0</accession>
<name>A0A099D0L0_9ACTN</name>
<dbReference type="InterPro" id="IPR022062">
    <property type="entry name" value="DUF3618"/>
</dbReference>
<evidence type="ECO:0000313" key="2">
    <source>
        <dbReference type="EMBL" id="KGI79466.1"/>
    </source>
</evidence>
<reference evidence="1 4" key="2">
    <citation type="submission" date="2017-08" db="EMBL/GenBank/DDBJ databases">
        <title>The complete genome sequence of moderately halophilic actinomycete Actinopolyspora erythraea YIM 90600, the producer of novel erythromycin, novel actinopolysporins A-C and tubercidin.</title>
        <authorList>
            <person name="Yin M."/>
            <person name="Tang S."/>
        </authorList>
    </citation>
    <scope>NUCLEOTIDE SEQUENCE [LARGE SCALE GENOMIC DNA]</scope>
    <source>
        <strain evidence="1 4">YIM 90600</strain>
    </source>
</reference>
<gene>
    <name evidence="1" type="ORF">CDG81_16555</name>
    <name evidence="2" type="ORF">IL38_23570</name>
</gene>
<dbReference type="OrthoDB" id="5196933at2"/>
<dbReference type="RefSeq" id="WP_043578384.1">
    <property type="nucleotide sequence ID" value="NZ_CP022752.1"/>
</dbReference>
<dbReference type="EMBL" id="CP022752">
    <property type="protein sequence ID" value="ASU79613.1"/>
    <property type="molecule type" value="Genomic_DNA"/>
</dbReference>
<keyword evidence="3" id="KW-1185">Reference proteome</keyword>
<dbReference type="HOGENOM" id="CLU_164604_1_0_11"/>
<dbReference type="Proteomes" id="UP000215043">
    <property type="component" value="Chromosome"/>
</dbReference>
<protein>
    <submittedName>
        <fullName evidence="1">DUF3618 domain-containing protein</fullName>
    </submittedName>
</protein>
<sequence length="73" mass="8038">MARDPDAIQRDIEKAREALAASLDELETKANPTRAVEVGKATVREKLEDPRIRYALIGAGALTAVLVLRKLLR</sequence>
<proteinExistence type="predicted"/>
<dbReference type="EMBL" id="JPMV01000045">
    <property type="protein sequence ID" value="KGI79466.1"/>
    <property type="molecule type" value="Genomic_DNA"/>
</dbReference>
<evidence type="ECO:0000313" key="3">
    <source>
        <dbReference type="Proteomes" id="UP000029737"/>
    </source>
</evidence>
<evidence type="ECO:0000313" key="1">
    <source>
        <dbReference type="EMBL" id="ASU79613.1"/>
    </source>
</evidence>
<organism evidence="1 4">
    <name type="scientific">Actinopolyspora erythraea</name>
    <dbReference type="NCBI Taxonomy" id="414996"/>
    <lineage>
        <taxon>Bacteria</taxon>
        <taxon>Bacillati</taxon>
        <taxon>Actinomycetota</taxon>
        <taxon>Actinomycetes</taxon>
        <taxon>Actinopolysporales</taxon>
        <taxon>Actinopolysporaceae</taxon>
        <taxon>Actinopolyspora</taxon>
    </lineage>
</organism>
<dbReference type="KEGG" id="aey:CDG81_16555"/>
<dbReference type="AlphaFoldDB" id="A0A099D0L0"/>